<evidence type="ECO:0000313" key="1">
    <source>
        <dbReference type="EMBL" id="CBH99566.1"/>
    </source>
</evidence>
<proteinExistence type="predicted"/>
<protein>
    <submittedName>
        <fullName evidence="1">Uncharacterized protein</fullName>
    </submittedName>
</protein>
<sequence>MIDSGFGFSLQWILSPFGLFQRNRFGEFVYISFVKSDEQPDVTA</sequence>
<comment type="caution">
    <text evidence="1">The sequence shown here is derived from an EMBL/GenBank/DDBJ whole genome shotgun (WGS) entry which is preliminary data.</text>
</comment>
<dbReference type="EMBL" id="CABN01000029">
    <property type="protein sequence ID" value="CBH99566.1"/>
    <property type="molecule type" value="Genomic_DNA"/>
</dbReference>
<organism evidence="1">
    <name type="scientific">mine drainage metagenome</name>
    <dbReference type="NCBI Taxonomy" id="410659"/>
    <lineage>
        <taxon>unclassified sequences</taxon>
        <taxon>metagenomes</taxon>
        <taxon>ecological metagenomes</taxon>
    </lineage>
</organism>
<gene>
    <name evidence="1" type="ORF">CARN3_0499</name>
</gene>
<accession>E6PXA7</accession>
<name>E6PXA7_9ZZZZ</name>
<dbReference type="AlphaFoldDB" id="E6PXA7"/>
<reference evidence="1" key="1">
    <citation type="submission" date="2009-10" db="EMBL/GenBank/DDBJ databases">
        <title>Diversity of trophic interactions inside an arsenic-rich microbial ecosystem.</title>
        <authorList>
            <person name="Bertin P.N."/>
            <person name="Heinrich-Salmeron A."/>
            <person name="Pelletier E."/>
            <person name="Goulhen-Chollet F."/>
            <person name="Arsene-Ploetze F."/>
            <person name="Gallien S."/>
            <person name="Calteau A."/>
            <person name="Vallenet D."/>
            <person name="Casiot C."/>
            <person name="Chane-Woon-Ming B."/>
            <person name="Giloteaux L."/>
            <person name="Barakat M."/>
            <person name="Bonnefoy V."/>
            <person name="Bruneel O."/>
            <person name="Chandler M."/>
            <person name="Cleiss J."/>
            <person name="Duran R."/>
            <person name="Elbaz-Poulichet F."/>
            <person name="Fonknechten N."/>
            <person name="Lauga B."/>
            <person name="Mornico D."/>
            <person name="Ortet P."/>
            <person name="Schaeffer C."/>
            <person name="Siguier P."/>
            <person name="Alexander Thil Smith A."/>
            <person name="Van Dorsselaer A."/>
            <person name="Weissenbach J."/>
            <person name="Medigue C."/>
            <person name="Le Paslier D."/>
        </authorList>
    </citation>
    <scope>NUCLEOTIDE SEQUENCE</scope>
</reference>